<dbReference type="EMBL" id="JAGIOD010000002">
    <property type="protein sequence ID" value="MBP2383780.1"/>
    <property type="molecule type" value="Genomic_DNA"/>
</dbReference>
<evidence type="ECO:0000313" key="2">
    <source>
        <dbReference type="EMBL" id="MBP2383780.1"/>
    </source>
</evidence>
<name>A0ABS4X5P3_9MICO</name>
<evidence type="ECO:0000256" key="1">
    <source>
        <dbReference type="SAM" id="Phobius"/>
    </source>
</evidence>
<keyword evidence="1" id="KW-1133">Transmembrane helix</keyword>
<organism evidence="2 3">
    <name type="scientific">Brachybacterium sacelli</name>
    <dbReference type="NCBI Taxonomy" id="173364"/>
    <lineage>
        <taxon>Bacteria</taxon>
        <taxon>Bacillati</taxon>
        <taxon>Actinomycetota</taxon>
        <taxon>Actinomycetes</taxon>
        <taxon>Micrococcales</taxon>
        <taxon>Dermabacteraceae</taxon>
        <taxon>Brachybacterium</taxon>
    </lineage>
</organism>
<feature type="transmembrane region" description="Helical" evidence="1">
    <location>
        <begin position="115"/>
        <end position="135"/>
    </location>
</feature>
<feature type="transmembrane region" description="Helical" evidence="1">
    <location>
        <begin position="83"/>
        <end position="103"/>
    </location>
</feature>
<protein>
    <submittedName>
        <fullName evidence="2">Uncharacterized protein</fullName>
    </submittedName>
</protein>
<dbReference type="Proteomes" id="UP001519290">
    <property type="component" value="Unassembled WGS sequence"/>
</dbReference>
<feature type="transmembrane region" description="Helical" evidence="1">
    <location>
        <begin position="20"/>
        <end position="39"/>
    </location>
</feature>
<keyword evidence="1" id="KW-0472">Membrane</keyword>
<feature type="transmembrane region" description="Helical" evidence="1">
    <location>
        <begin position="45"/>
        <end position="63"/>
    </location>
</feature>
<proteinExistence type="predicted"/>
<dbReference type="RefSeq" id="WP_209904614.1">
    <property type="nucleotide sequence ID" value="NZ_BAAAJW010000017.1"/>
</dbReference>
<comment type="caution">
    <text evidence="2">The sequence shown here is derived from an EMBL/GenBank/DDBJ whole genome shotgun (WGS) entry which is preliminary data.</text>
</comment>
<sequence length="151" mass="16041">MTHYIELLTFQLRHIETRRIVSCFITISSALLGLAVLLVPLSGRFAGIALAVSAISVVIVFGAEYDHGRGLRRADRFDLRYPIGNLLSAGSGPFAKILGPIGIDLGIPDAAVPFALIAAQCLSHGAGILIAALTMRDDLRSAMEQSDAGIR</sequence>
<gene>
    <name evidence="2" type="ORF">JOF43_003769</name>
</gene>
<evidence type="ECO:0000313" key="3">
    <source>
        <dbReference type="Proteomes" id="UP001519290"/>
    </source>
</evidence>
<accession>A0ABS4X5P3</accession>
<reference evidence="2 3" key="1">
    <citation type="submission" date="2021-03" db="EMBL/GenBank/DDBJ databases">
        <title>Sequencing the genomes of 1000 actinobacteria strains.</title>
        <authorList>
            <person name="Klenk H.-P."/>
        </authorList>
    </citation>
    <scope>NUCLEOTIDE SEQUENCE [LARGE SCALE GENOMIC DNA]</scope>
    <source>
        <strain evidence="2 3">DSM 14566</strain>
    </source>
</reference>
<keyword evidence="1" id="KW-0812">Transmembrane</keyword>
<keyword evidence="3" id="KW-1185">Reference proteome</keyword>